<dbReference type="OrthoDB" id="6048131at2759"/>
<proteinExistence type="predicted"/>
<accession>A0A8S3TCA9</accession>
<protein>
    <submittedName>
        <fullName evidence="2">Uncharacterized protein</fullName>
    </submittedName>
</protein>
<dbReference type="AlphaFoldDB" id="A0A8S3TCA9"/>
<evidence type="ECO:0000313" key="3">
    <source>
        <dbReference type="Proteomes" id="UP000683360"/>
    </source>
</evidence>
<dbReference type="Proteomes" id="UP000683360">
    <property type="component" value="Unassembled WGS sequence"/>
</dbReference>
<feature type="region of interest" description="Disordered" evidence="1">
    <location>
        <begin position="1"/>
        <end position="20"/>
    </location>
</feature>
<gene>
    <name evidence="2" type="ORF">MEDL_43846</name>
</gene>
<sequence>MMACSSAETEPVKKKRKTGRDDSDIFDEFHSKFLTENPSFVDAVNKFKQEITALGAYEIGSCNAADPDNGYCFTKADCTLKPTQRTFAFGNLFIEAFKMLKNFITKKEIPTDSQTKMTLELLVKFLLNEGNYVEYEIQEGLSRTKECDDETELTVLLAFHLFSQLSTSPYFTIDNRKANQIKVCPCGKRHGQIVYGDTSIGNLNVWHGYLDLIMEGADVIIDTIDGEQETYKDVESAVEVKQRHFEMNDNSAGSSLVQVAAKTIVYSFYYKQVHPDHSNTLIPCIGVSHLGLIFYFYDSVNDVLLGSTHFPLAASSPFQLSFTAVIGVWLILNHKHLCNGLSLIDLKEVPKARFTDVAKSKIDIYKRELKRGQVGTSLKRFNVLSLDPLTFVNSKFFLSPELEDL</sequence>
<keyword evidence="3" id="KW-1185">Reference proteome</keyword>
<evidence type="ECO:0000313" key="2">
    <source>
        <dbReference type="EMBL" id="CAG2231133.1"/>
    </source>
</evidence>
<dbReference type="EMBL" id="CAJPWZ010002131">
    <property type="protein sequence ID" value="CAG2231133.1"/>
    <property type="molecule type" value="Genomic_DNA"/>
</dbReference>
<evidence type="ECO:0000256" key="1">
    <source>
        <dbReference type="SAM" id="MobiDB-lite"/>
    </source>
</evidence>
<name>A0A8S3TCA9_MYTED</name>
<organism evidence="2 3">
    <name type="scientific">Mytilus edulis</name>
    <name type="common">Blue mussel</name>
    <dbReference type="NCBI Taxonomy" id="6550"/>
    <lineage>
        <taxon>Eukaryota</taxon>
        <taxon>Metazoa</taxon>
        <taxon>Spiralia</taxon>
        <taxon>Lophotrochozoa</taxon>
        <taxon>Mollusca</taxon>
        <taxon>Bivalvia</taxon>
        <taxon>Autobranchia</taxon>
        <taxon>Pteriomorphia</taxon>
        <taxon>Mytilida</taxon>
        <taxon>Mytiloidea</taxon>
        <taxon>Mytilidae</taxon>
        <taxon>Mytilinae</taxon>
        <taxon>Mytilus</taxon>
    </lineage>
</organism>
<reference evidence="2" key="1">
    <citation type="submission" date="2021-03" db="EMBL/GenBank/DDBJ databases">
        <authorList>
            <person name="Bekaert M."/>
        </authorList>
    </citation>
    <scope>NUCLEOTIDE SEQUENCE</scope>
</reference>
<comment type="caution">
    <text evidence="2">The sequence shown here is derived from an EMBL/GenBank/DDBJ whole genome shotgun (WGS) entry which is preliminary data.</text>
</comment>